<accession>A0ACB9I2M5</accession>
<dbReference type="Proteomes" id="UP001056120">
    <property type="component" value="Linkage Group LG10"/>
</dbReference>
<organism evidence="1 2">
    <name type="scientific">Smallanthus sonchifolius</name>
    <dbReference type="NCBI Taxonomy" id="185202"/>
    <lineage>
        <taxon>Eukaryota</taxon>
        <taxon>Viridiplantae</taxon>
        <taxon>Streptophyta</taxon>
        <taxon>Embryophyta</taxon>
        <taxon>Tracheophyta</taxon>
        <taxon>Spermatophyta</taxon>
        <taxon>Magnoliopsida</taxon>
        <taxon>eudicotyledons</taxon>
        <taxon>Gunneridae</taxon>
        <taxon>Pentapetalae</taxon>
        <taxon>asterids</taxon>
        <taxon>campanulids</taxon>
        <taxon>Asterales</taxon>
        <taxon>Asteraceae</taxon>
        <taxon>Asteroideae</taxon>
        <taxon>Heliantheae alliance</taxon>
        <taxon>Millerieae</taxon>
        <taxon>Smallanthus</taxon>
    </lineage>
</organism>
<comment type="caution">
    <text evidence="1">The sequence shown here is derived from an EMBL/GenBank/DDBJ whole genome shotgun (WGS) entry which is preliminary data.</text>
</comment>
<gene>
    <name evidence="1" type="ORF">L1987_30596</name>
</gene>
<name>A0ACB9I2M5_9ASTR</name>
<sequence length="894" mass="101650">MGGICSKSSKMGRNDREEEGKFIGVQVADPVNKEGVSQNGTEKQKDNRKQSLSERVLGSKRMQKIKSIVGGTQAAQKAAGWPSWLTSVASEAIQGWAPRSADSYEMLEKIGQGTYSSVYKARDLQNDRIVAIKKVRFVNMEPESVRFMAREIQILRRLDHPNCMKLQALVTSKFSGSLYLVFYYMEHDLVGLLLTQKVKKFTLPQIKCYMQQFLRGLEHCHSRGILHRDLKGSNILVDNDGILKIGDFGLAARFEPGQKEPLTSRVVTLWYRAPELLFGSTSYGVSIDMWSAGCILAELFIGRPIMPGRTEVEQIHKIFKLCGSPSEEYWKISKLPHATSFRPQHPYKRRITETFQQYLPPYALDLLDSLLAIEPDARGTATSALSSEFFTTEPLPCDTSDLPVYPPSKEFDARYQEEEARRRKAEAMKGHVPESVRMGAGELKAQSKAQGQMIVRPREENGTAKNRFVYYNSEIHQSAVGTLTNNLKDDVLGTSLRMVLLHMDPALKVPMTNMHPVQESTKLNSVHNKDTMGNGKKINRVYSGPLMPPGGSTEDMLKEHERQIQAAVRKARAAKARVRDVVSAMKHEAKSIEDSNGLMMKRAVDRSLDEEQWSLAAWAQDSIKEGNIKRIIDSDVKGEISPKCLKDYVRIVERCLHNTPKQRPTMAEVVVSLESILALQEKFLKPARRTMFGRMLDMLSFHSIQENSRFSATEPLRDPYYIPVYPPSKEFDARNREEEATRWKDEVEGRMPKFVRISLGELKAQSKAQGLLTMREYNPREENGIAKKRFAYYNSDILKDYVVGTNLRMIPSHMDHALKIPVTNVHRVRESTKLNNVHIKDTMGHRKKTNTVYSRPLMPPDGSIEDMLKDTKDKLKQQLGKHMQPWPKVVRHKT</sequence>
<reference evidence="1 2" key="2">
    <citation type="journal article" date="2022" name="Mol. Ecol. Resour.">
        <title>The genomes of chicory, endive, great burdock and yacon provide insights into Asteraceae paleo-polyploidization history and plant inulin production.</title>
        <authorList>
            <person name="Fan W."/>
            <person name="Wang S."/>
            <person name="Wang H."/>
            <person name="Wang A."/>
            <person name="Jiang F."/>
            <person name="Liu H."/>
            <person name="Zhao H."/>
            <person name="Xu D."/>
            <person name="Zhang Y."/>
        </authorList>
    </citation>
    <scope>NUCLEOTIDE SEQUENCE [LARGE SCALE GENOMIC DNA]</scope>
    <source>
        <strain evidence="2">cv. Yunnan</strain>
        <tissue evidence="1">Leaves</tissue>
    </source>
</reference>
<dbReference type="EMBL" id="CM042027">
    <property type="protein sequence ID" value="KAI3802464.1"/>
    <property type="molecule type" value="Genomic_DNA"/>
</dbReference>
<reference evidence="2" key="1">
    <citation type="journal article" date="2022" name="Mol. Ecol. Resour.">
        <title>The genomes of chicory, endive, great burdock and yacon provide insights into Asteraceae palaeo-polyploidization history and plant inulin production.</title>
        <authorList>
            <person name="Fan W."/>
            <person name="Wang S."/>
            <person name="Wang H."/>
            <person name="Wang A."/>
            <person name="Jiang F."/>
            <person name="Liu H."/>
            <person name="Zhao H."/>
            <person name="Xu D."/>
            <person name="Zhang Y."/>
        </authorList>
    </citation>
    <scope>NUCLEOTIDE SEQUENCE [LARGE SCALE GENOMIC DNA]</scope>
    <source>
        <strain evidence="2">cv. Yunnan</strain>
    </source>
</reference>
<evidence type="ECO:0000313" key="1">
    <source>
        <dbReference type="EMBL" id="KAI3802464.1"/>
    </source>
</evidence>
<protein>
    <submittedName>
        <fullName evidence="1">Uncharacterized protein</fullName>
    </submittedName>
</protein>
<evidence type="ECO:0000313" key="2">
    <source>
        <dbReference type="Proteomes" id="UP001056120"/>
    </source>
</evidence>
<proteinExistence type="predicted"/>
<keyword evidence="2" id="KW-1185">Reference proteome</keyword>